<dbReference type="PANTHER" id="PTHR10513">
    <property type="entry name" value="DEOXYNUCLEOSIDE KINASE"/>
    <property type="match status" value="1"/>
</dbReference>
<reference evidence="2 3" key="1">
    <citation type="journal article" date="2020" name="Nat. Food">
        <title>A phased Vanilla planifolia genome enables genetic improvement of flavour and production.</title>
        <authorList>
            <person name="Hasing T."/>
            <person name="Tang H."/>
            <person name="Brym M."/>
            <person name="Khazi F."/>
            <person name="Huang T."/>
            <person name="Chambers A.H."/>
        </authorList>
    </citation>
    <scope>NUCLEOTIDE SEQUENCE [LARGE SCALE GENOMIC DNA]</scope>
    <source>
        <tissue evidence="2">Leaf</tissue>
    </source>
</reference>
<dbReference type="AlphaFoldDB" id="A0A835Q6B7"/>
<evidence type="ECO:0000313" key="3">
    <source>
        <dbReference type="Proteomes" id="UP000636800"/>
    </source>
</evidence>
<organism evidence="2 3">
    <name type="scientific">Vanilla planifolia</name>
    <name type="common">Vanilla</name>
    <dbReference type="NCBI Taxonomy" id="51239"/>
    <lineage>
        <taxon>Eukaryota</taxon>
        <taxon>Viridiplantae</taxon>
        <taxon>Streptophyta</taxon>
        <taxon>Embryophyta</taxon>
        <taxon>Tracheophyta</taxon>
        <taxon>Spermatophyta</taxon>
        <taxon>Magnoliopsida</taxon>
        <taxon>Liliopsida</taxon>
        <taxon>Asparagales</taxon>
        <taxon>Orchidaceae</taxon>
        <taxon>Vanilloideae</taxon>
        <taxon>Vanilleae</taxon>
        <taxon>Vanilla</taxon>
    </lineage>
</organism>
<name>A0A835Q6B7_VANPL</name>
<keyword evidence="3" id="KW-1185">Reference proteome</keyword>
<dbReference type="InterPro" id="IPR050566">
    <property type="entry name" value="Deoxyribonucleoside_kinase"/>
</dbReference>
<dbReference type="PANTHER" id="PTHR10513:SF35">
    <property type="entry name" value="DEOXYADENOSINE KINASE"/>
    <property type="match status" value="1"/>
</dbReference>
<dbReference type="InterPro" id="IPR027417">
    <property type="entry name" value="P-loop_NTPase"/>
</dbReference>
<evidence type="ECO:0000313" key="2">
    <source>
        <dbReference type="EMBL" id="KAG0463308.1"/>
    </source>
</evidence>
<sequence length="233" mass="26091">MPASLLLRFQPPSSATEETEEREPWRGAGGWCGPLTIPGVGPRNLRKLVDKGFSGVDKLKKLYKDKFFGKASQKMVEFLQSSVGIIHRNHAESITSFIKESVDEELKEDVDCEMKLTQKKRLTFCVEGNISVGKTTFLQKIANETIELRDLVEIVPEPISKNGRILALITSIFLTLSILSQRDMHTPSRTMFLLPGSCKKGNLLVVSSHLGLWKEVSSVIEWSSLELFMKLIG</sequence>
<evidence type="ECO:0000256" key="1">
    <source>
        <dbReference type="SAM" id="MobiDB-lite"/>
    </source>
</evidence>
<comment type="caution">
    <text evidence="2">The sequence shown here is derived from an EMBL/GenBank/DDBJ whole genome shotgun (WGS) entry which is preliminary data.</text>
</comment>
<dbReference type="OrthoDB" id="1898655at2759"/>
<protein>
    <submittedName>
        <fullName evidence="2">Uncharacterized protein</fullName>
    </submittedName>
</protein>
<gene>
    <name evidence="2" type="ORF">HPP92_019377</name>
</gene>
<accession>A0A835Q6B7</accession>
<dbReference type="Gene3D" id="3.40.50.300">
    <property type="entry name" value="P-loop containing nucleotide triphosphate hydrolases"/>
    <property type="match status" value="1"/>
</dbReference>
<dbReference type="GO" id="GO:0019136">
    <property type="term" value="F:deoxynucleoside kinase activity"/>
    <property type="evidence" value="ECO:0007669"/>
    <property type="project" value="TreeGrafter"/>
</dbReference>
<proteinExistence type="predicted"/>
<feature type="region of interest" description="Disordered" evidence="1">
    <location>
        <begin position="9"/>
        <end position="28"/>
    </location>
</feature>
<dbReference type="GO" id="GO:0005737">
    <property type="term" value="C:cytoplasm"/>
    <property type="evidence" value="ECO:0007669"/>
    <property type="project" value="TreeGrafter"/>
</dbReference>
<dbReference type="Proteomes" id="UP000636800">
    <property type="component" value="Chromosome 10"/>
</dbReference>
<dbReference type="SUPFAM" id="SSF52540">
    <property type="entry name" value="P-loop containing nucleoside triphosphate hydrolases"/>
    <property type="match status" value="1"/>
</dbReference>
<dbReference type="EMBL" id="JADCNL010000010">
    <property type="protein sequence ID" value="KAG0463308.1"/>
    <property type="molecule type" value="Genomic_DNA"/>
</dbReference>